<dbReference type="PANTHER" id="PTHR43126">
    <property type="entry name" value="D-ALANYL-D-ALANINE DIPEPTIDASE"/>
    <property type="match status" value="1"/>
</dbReference>
<reference evidence="10 11" key="1">
    <citation type="submission" date="2014-12" db="EMBL/GenBank/DDBJ databases">
        <title>Genome assembly of Enhygromyxa salina DSM 15201.</title>
        <authorList>
            <person name="Sharma G."/>
            <person name="Subramanian S."/>
        </authorList>
    </citation>
    <scope>NUCLEOTIDE SEQUENCE [LARGE SCALE GENOMIC DNA]</scope>
    <source>
        <strain evidence="10 11">DSM 15201</strain>
    </source>
</reference>
<gene>
    <name evidence="10" type="ORF">DB30_04474</name>
</gene>
<dbReference type="Proteomes" id="UP000031599">
    <property type="component" value="Unassembled WGS sequence"/>
</dbReference>
<evidence type="ECO:0000256" key="2">
    <source>
        <dbReference type="ARBA" id="ARBA00022670"/>
    </source>
</evidence>
<evidence type="ECO:0000256" key="1">
    <source>
        <dbReference type="ARBA" id="ARBA00001362"/>
    </source>
</evidence>
<comment type="function">
    <text evidence="9">Catalyzes hydrolysis of the D-alanyl-D-alanine dipeptide.</text>
</comment>
<evidence type="ECO:0000256" key="6">
    <source>
        <dbReference type="ARBA" id="ARBA00022997"/>
    </source>
</evidence>
<evidence type="ECO:0000256" key="3">
    <source>
        <dbReference type="ARBA" id="ARBA00022723"/>
    </source>
</evidence>
<keyword evidence="4 9" id="KW-0378">Hydrolase</keyword>
<feature type="binding site" evidence="9">
    <location>
        <position position="159"/>
    </location>
    <ligand>
        <name>Zn(2+)</name>
        <dbReference type="ChEBI" id="CHEBI:29105"/>
        <note>catalytic</note>
    </ligand>
</feature>
<dbReference type="GO" id="GO:0008237">
    <property type="term" value="F:metallopeptidase activity"/>
    <property type="evidence" value="ECO:0007669"/>
    <property type="project" value="UniProtKB-KW"/>
</dbReference>
<dbReference type="InterPro" id="IPR009045">
    <property type="entry name" value="Zn_M74/Hedgehog-like"/>
</dbReference>
<proteinExistence type="inferred from homology"/>
<evidence type="ECO:0000256" key="4">
    <source>
        <dbReference type="ARBA" id="ARBA00022801"/>
    </source>
</evidence>
<dbReference type="GO" id="GO:0008270">
    <property type="term" value="F:zinc ion binding"/>
    <property type="evidence" value="ECO:0007669"/>
    <property type="project" value="UniProtKB-UniRule"/>
</dbReference>
<accession>A0A0C2D3Y5</accession>
<feature type="site" description="Transition state stabilizer" evidence="9">
    <location>
        <position position="62"/>
    </location>
</feature>
<evidence type="ECO:0000313" key="10">
    <source>
        <dbReference type="EMBL" id="KIG16430.1"/>
    </source>
</evidence>
<evidence type="ECO:0000256" key="9">
    <source>
        <dbReference type="HAMAP-Rule" id="MF_01924"/>
    </source>
</evidence>
<comment type="catalytic activity">
    <reaction evidence="1 9">
        <text>D-alanyl-D-alanine + H2O = 2 D-alanine</text>
        <dbReference type="Rhea" id="RHEA:20661"/>
        <dbReference type="ChEBI" id="CHEBI:15377"/>
        <dbReference type="ChEBI" id="CHEBI:57416"/>
        <dbReference type="ChEBI" id="CHEBI:57822"/>
        <dbReference type="EC" id="3.4.13.22"/>
    </reaction>
</comment>
<dbReference type="HAMAP" id="MF_01924">
    <property type="entry name" value="A_A_dipeptidase"/>
    <property type="match status" value="1"/>
</dbReference>
<keyword evidence="7 9" id="KW-0482">Metalloprotease</keyword>
<dbReference type="GO" id="GO:0071555">
    <property type="term" value="P:cell wall organization"/>
    <property type="evidence" value="ECO:0007669"/>
    <property type="project" value="UniProtKB-KW"/>
</dbReference>
<comment type="caution">
    <text evidence="10">The sequence shown here is derived from an EMBL/GenBank/DDBJ whole genome shotgun (WGS) entry which is preliminary data.</text>
</comment>
<comment type="similarity">
    <text evidence="9">Belongs to the peptidase M15D family.</text>
</comment>
<protein>
    <recommendedName>
        <fullName evidence="9">D-alanyl-D-alanine dipeptidase</fullName>
        <shortName evidence="9">D-Ala-D-Ala dipeptidase</shortName>
        <ecNumber evidence="9">3.4.13.22</ecNumber>
    </recommendedName>
</protein>
<feature type="active site" description="Proton donor/acceptor" evidence="9">
    <location>
        <position position="156"/>
    </location>
</feature>
<dbReference type="EMBL" id="JMCC02000038">
    <property type="protein sequence ID" value="KIG16430.1"/>
    <property type="molecule type" value="Genomic_DNA"/>
</dbReference>
<keyword evidence="5 9" id="KW-0862">Zinc</keyword>
<keyword evidence="3 9" id="KW-0479">Metal-binding</keyword>
<keyword evidence="8" id="KW-0961">Cell wall biogenesis/degradation</keyword>
<dbReference type="EC" id="3.4.13.22" evidence="9"/>
<evidence type="ECO:0000256" key="5">
    <source>
        <dbReference type="ARBA" id="ARBA00022833"/>
    </source>
</evidence>
<dbReference type="PIRSF" id="PIRSF026671">
    <property type="entry name" value="AA_dipeptidase"/>
    <property type="match status" value="1"/>
</dbReference>
<dbReference type="GO" id="GO:0160237">
    <property type="term" value="F:D-Ala-D-Ala dipeptidase activity"/>
    <property type="evidence" value="ECO:0007669"/>
    <property type="project" value="UniProtKB-EC"/>
</dbReference>
<dbReference type="InterPro" id="IPR000755">
    <property type="entry name" value="A_A_dipeptidase"/>
</dbReference>
<sequence length="182" mass="20389">MLIPSVIIVAGYHRHDNFTGAPLPGYEAAGAWLEADAANALARAAARLEASGLRLIVYDAYRPRRASEAMVEWCRAHDRQDLLDDGWVAAHSAHSRGRAIDLGLARADGTALDMGSRWDQFDQTSFLRGVEGEPLRNRLELRAALVQVGFRPYTREWWHFGFEADTPAPVRDRAYSCAQQRR</sequence>
<dbReference type="Pfam" id="PF01427">
    <property type="entry name" value="Peptidase_M15"/>
    <property type="match status" value="1"/>
</dbReference>
<evidence type="ECO:0000256" key="8">
    <source>
        <dbReference type="ARBA" id="ARBA00023316"/>
    </source>
</evidence>
<dbReference type="Gene3D" id="3.30.1380.10">
    <property type="match status" value="1"/>
</dbReference>
<name>A0A0C2D3Y5_9BACT</name>
<keyword evidence="6 9" id="KW-0224">Dipeptidase</keyword>
<evidence type="ECO:0000256" key="7">
    <source>
        <dbReference type="ARBA" id="ARBA00023049"/>
    </source>
</evidence>
<dbReference type="SUPFAM" id="SSF55166">
    <property type="entry name" value="Hedgehog/DD-peptidase"/>
    <property type="match status" value="1"/>
</dbReference>
<dbReference type="GO" id="GO:0006508">
    <property type="term" value="P:proteolysis"/>
    <property type="evidence" value="ECO:0007669"/>
    <property type="project" value="UniProtKB-KW"/>
</dbReference>
<feature type="binding site" evidence="9">
    <location>
        <position position="94"/>
    </location>
    <ligand>
        <name>Zn(2+)</name>
        <dbReference type="ChEBI" id="CHEBI:29105"/>
        <note>catalytic</note>
    </ligand>
</feature>
<organism evidence="10 11">
    <name type="scientific">Enhygromyxa salina</name>
    <dbReference type="NCBI Taxonomy" id="215803"/>
    <lineage>
        <taxon>Bacteria</taxon>
        <taxon>Pseudomonadati</taxon>
        <taxon>Myxococcota</taxon>
        <taxon>Polyangia</taxon>
        <taxon>Nannocystales</taxon>
        <taxon>Nannocystaceae</taxon>
        <taxon>Enhygromyxa</taxon>
    </lineage>
</organism>
<feature type="binding site" evidence="9">
    <location>
        <position position="101"/>
    </location>
    <ligand>
        <name>Zn(2+)</name>
        <dbReference type="ChEBI" id="CHEBI:29105"/>
        <note>catalytic</note>
    </ligand>
</feature>
<evidence type="ECO:0000313" key="11">
    <source>
        <dbReference type="Proteomes" id="UP000031599"/>
    </source>
</evidence>
<comment type="cofactor">
    <cofactor evidence="9">
        <name>Zn(2+)</name>
        <dbReference type="ChEBI" id="CHEBI:29105"/>
    </cofactor>
    <text evidence="9">Binds 1 zinc ion per subunit.</text>
</comment>
<dbReference type="PANTHER" id="PTHR43126:SF1">
    <property type="entry name" value="D-ALANYL-D-ALANINE DIPEPTIDASE"/>
    <property type="match status" value="1"/>
</dbReference>
<dbReference type="AlphaFoldDB" id="A0A0C2D3Y5"/>
<keyword evidence="2 9" id="KW-0645">Protease</keyword>